<keyword evidence="8" id="KW-1185">Reference proteome</keyword>
<accession>A0A3N4KC03</accession>
<evidence type="ECO:0000313" key="8">
    <source>
        <dbReference type="Proteomes" id="UP000277580"/>
    </source>
</evidence>
<name>A0A3N4KC03_9PEZI</name>
<dbReference type="PANTHER" id="PTHR34983">
    <property type="entry name" value="ARABINOGALACTAN ENDO-BETA-1,4-GALACTANASE A"/>
    <property type="match status" value="1"/>
</dbReference>
<dbReference type="EMBL" id="ML119170">
    <property type="protein sequence ID" value="RPB08036.1"/>
    <property type="molecule type" value="Genomic_DNA"/>
</dbReference>
<comment type="similarity">
    <text evidence="2 6">Belongs to the glycosyl hydrolase 53 family.</text>
</comment>
<proteinExistence type="inferred from homology"/>
<dbReference type="PANTHER" id="PTHR34983:SF1">
    <property type="entry name" value="ARABINOGALACTAN ENDO-BETA-1,4-GALACTANASE A"/>
    <property type="match status" value="1"/>
</dbReference>
<keyword evidence="5 6" id="KW-0326">Glycosidase</keyword>
<evidence type="ECO:0000256" key="1">
    <source>
        <dbReference type="ARBA" id="ARBA00001695"/>
    </source>
</evidence>
<comment type="catalytic activity">
    <reaction evidence="1 6">
        <text>The enzyme specifically hydrolyzes (1-&gt;4)-beta-D-galactosidic linkages in type I arabinogalactans.</text>
        <dbReference type="EC" id="3.2.1.89"/>
    </reaction>
</comment>
<keyword evidence="4 6" id="KW-0378">Hydrolase</keyword>
<keyword evidence="6" id="KW-0732">Signal</keyword>
<evidence type="ECO:0000256" key="3">
    <source>
        <dbReference type="ARBA" id="ARBA00012556"/>
    </source>
</evidence>
<dbReference type="AlphaFoldDB" id="A0A3N4KC03"/>
<feature type="chain" id="PRO_5017848478" description="Arabinogalactan endo-beta-1,4-galactanase" evidence="6">
    <location>
        <begin position="22"/>
        <end position="364"/>
    </location>
</feature>
<evidence type="ECO:0000256" key="5">
    <source>
        <dbReference type="ARBA" id="ARBA00023295"/>
    </source>
</evidence>
<sequence length="364" mass="39473">MFRIRTFFLLFLTTQILGALGALTWKTFDISSLLVEEAANVKYQDVNGNTKNLEVILKENGANNIKIRIWVNPSDGIYNLDYAVKLGLRAKAAGLSVTLNLHYSDTWADPGHQTTPSAWSSYTITQLAAAVKSYTTNVLNTFASNGINVNLISIGNEIRAGLLWPLGSYTNFANIGTLLTAGAQGVRASSLSSALIMIHLDEGYSWDTQKWFYDSLAASGTFSMSSFDVQGVSYYPFWSTSSTIANFQTAVNNMANTYGKKIIVMETDYPVACSTTTNFPPSLLSAYPFSAAGQVSWVKAIATVVKAIPNSLGVGVMYWEPGWIDNASLGSSCSDNVLFTGDWSGYPSTVIAKARSSVNMMSQI</sequence>
<protein>
    <recommendedName>
        <fullName evidence="3 6">Arabinogalactan endo-beta-1,4-galactanase</fullName>
        <ecNumber evidence="3 6">3.2.1.89</ecNumber>
    </recommendedName>
</protein>
<evidence type="ECO:0000256" key="4">
    <source>
        <dbReference type="ARBA" id="ARBA00022801"/>
    </source>
</evidence>
<organism evidence="7 8">
    <name type="scientific">Morchella conica CCBAS932</name>
    <dbReference type="NCBI Taxonomy" id="1392247"/>
    <lineage>
        <taxon>Eukaryota</taxon>
        <taxon>Fungi</taxon>
        <taxon>Dikarya</taxon>
        <taxon>Ascomycota</taxon>
        <taxon>Pezizomycotina</taxon>
        <taxon>Pezizomycetes</taxon>
        <taxon>Pezizales</taxon>
        <taxon>Morchellaceae</taxon>
        <taxon>Morchella</taxon>
    </lineage>
</organism>
<dbReference type="STRING" id="1392247.A0A3N4KC03"/>
<gene>
    <name evidence="7" type="ORF">P167DRAFT_568238</name>
</gene>
<dbReference type="InterPro" id="IPR011683">
    <property type="entry name" value="Glyco_hydro_53"/>
</dbReference>
<evidence type="ECO:0000256" key="2">
    <source>
        <dbReference type="ARBA" id="ARBA00010687"/>
    </source>
</evidence>
<dbReference type="GO" id="GO:0031218">
    <property type="term" value="F:arabinogalactan endo-1,4-beta-galactosidase activity"/>
    <property type="evidence" value="ECO:0007669"/>
    <property type="project" value="UniProtKB-EC"/>
</dbReference>
<dbReference type="OrthoDB" id="110914at2759"/>
<dbReference type="GO" id="GO:0015926">
    <property type="term" value="F:glucosidase activity"/>
    <property type="evidence" value="ECO:0007669"/>
    <property type="project" value="InterPro"/>
</dbReference>
<dbReference type="Proteomes" id="UP000277580">
    <property type="component" value="Unassembled WGS sequence"/>
</dbReference>
<dbReference type="SUPFAM" id="SSF51445">
    <property type="entry name" value="(Trans)glycosidases"/>
    <property type="match status" value="1"/>
</dbReference>
<dbReference type="Gene3D" id="3.20.20.80">
    <property type="entry name" value="Glycosidases"/>
    <property type="match status" value="1"/>
</dbReference>
<reference evidence="7 8" key="1">
    <citation type="journal article" date="2018" name="Nat. Ecol. Evol.">
        <title>Pezizomycetes genomes reveal the molecular basis of ectomycorrhizal truffle lifestyle.</title>
        <authorList>
            <person name="Murat C."/>
            <person name="Payen T."/>
            <person name="Noel B."/>
            <person name="Kuo A."/>
            <person name="Morin E."/>
            <person name="Chen J."/>
            <person name="Kohler A."/>
            <person name="Krizsan K."/>
            <person name="Balestrini R."/>
            <person name="Da Silva C."/>
            <person name="Montanini B."/>
            <person name="Hainaut M."/>
            <person name="Levati E."/>
            <person name="Barry K.W."/>
            <person name="Belfiori B."/>
            <person name="Cichocki N."/>
            <person name="Clum A."/>
            <person name="Dockter R.B."/>
            <person name="Fauchery L."/>
            <person name="Guy J."/>
            <person name="Iotti M."/>
            <person name="Le Tacon F."/>
            <person name="Lindquist E.A."/>
            <person name="Lipzen A."/>
            <person name="Malagnac F."/>
            <person name="Mello A."/>
            <person name="Molinier V."/>
            <person name="Miyauchi S."/>
            <person name="Poulain J."/>
            <person name="Riccioni C."/>
            <person name="Rubini A."/>
            <person name="Sitrit Y."/>
            <person name="Splivallo R."/>
            <person name="Traeger S."/>
            <person name="Wang M."/>
            <person name="Zifcakova L."/>
            <person name="Wipf D."/>
            <person name="Zambonelli A."/>
            <person name="Paolocci F."/>
            <person name="Nowrousian M."/>
            <person name="Ottonello S."/>
            <person name="Baldrian P."/>
            <person name="Spatafora J.W."/>
            <person name="Henrissat B."/>
            <person name="Nagy L.G."/>
            <person name="Aury J.M."/>
            <person name="Wincker P."/>
            <person name="Grigoriev I.V."/>
            <person name="Bonfante P."/>
            <person name="Martin F.M."/>
        </authorList>
    </citation>
    <scope>NUCLEOTIDE SEQUENCE [LARGE SCALE GENOMIC DNA]</scope>
    <source>
        <strain evidence="7 8">CCBAS932</strain>
    </source>
</reference>
<dbReference type="Pfam" id="PF07745">
    <property type="entry name" value="Glyco_hydro_53"/>
    <property type="match status" value="1"/>
</dbReference>
<evidence type="ECO:0000256" key="6">
    <source>
        <dbReference type="RuleBase" id="RU361192"/>
    </source>
</evidence>
<dbReference type="GO" id="GO:0045490">
    <property type="term" value="P:pectin catabolic process"/>
    <property type="evidence" value="ECO:0007669"/>
    <property type="project" value="TreeGrafter"/>
</dbReference>
<feature type="signal peptide" evidence="6">
    <location>
        <begin position="1"/>
        <end position="21"/>
    </location>
</feature>
<evidence type="ECO:0000313" key="7">
    <source>
        <dbReference type="EMBL" id="RPB08036.1"/>
    </source>
</evidence>
<dbReference type="InParanoid" id="A0A3N4KC03"/>
<dbReference type="InterPro" id="IPR017853">
    <property type="entry name" value="GH"/>
</dbReference>
<dbReference type="EC" id="3.2.1.89" evidence="3 6"/>